<gene>
    <name evidence="7" type="primary">LOC116207761</name>
</gene>
<dbReference type="RefSeq" id="XP_031396711.1">
    <property type="nucleotide sequence ID" value="XM_031540851.1"/>
</dbReference>
<sequence>MATDFLLNLASGVIGYTVGPIARQVGYALLSESYMNDLQDKAHRIGDTEQEIQHNIEEARTTEAGNLVERKVLRWSATAAELKREAEKLIERKEEESCCSVGRQSARRLPFKIIATDASSFGRITYRPSQQEGITPASSSQSIVHLQSRDSMLQEIMQALADDTVSRIGVHGVGGVGKTTLLSQVEKQARASKEYVEVVAALVSQNPELKKIQGKIHETIERVRIKAQQENDKKNDKEQEPKTMRVVIILDDLWKKLDLEEIGIKEMKDDIKVKLVMTSRYRHVLADEMHCRQVFHLEKLKNEEALKLFANTAGNKLSDPLFKHTAEELAKKCEGLPLLIDALAKVLQNSDSPKDWEDALEQLKNSDSVHKALELSFRHLVDSQVKLLSIISGVDVREGISDEALLRYGVGLGLLAGSTHTMEAARGRMRESLDGLRATSLLLDCGDNCVKVHDVVREAVVSIAARNQYALVLKNKKIWKSRTSSYVKARRSSFLILISGSCPVYGNVQNWRYLSCLHKKTVSCRSHICSSQ</sequence>
<evidence type="ECO:0000256" key="4">
    <source>
        <dbReference type="SAM" id="Coils"/>
    </source>
</evidence>
<evidence type="ECO:0000313" key="7">
    <source>
        <dbReference type="RefSeq" id="XP_031396711.1"/>
    </source>
</evidence>
<keyword evidence="2" id="KW-0611">Plant defense</keyword>
<dbReference type="InterPro" id="IPR027417">
    <property type="entry name" value="P-loop_NTPase"/>
</dbReference>
<dbReference type="PANTHER" id="PTHR33463:SF203">
    <property type="entry name" value="AAA+ ATPASE DOMAIN-CONTAINING PROTEIN"/>
    <property type="match status" value="1"/>
</dbReference>
<proteinExistence type="predicted"/>
<feature type="coiled-coil region" evidence="4">
    <location>
        <begin position="72"/>
        <end position="99"/>
    </location>
</feature>
<dbReference type="OrthoDB" id="1898799at2759"/>
<dbReference type="SUPFAM" id="SSF52540">
    <property type="entry name" value="P-loop containing nucleoside triphosphate hydrolases"/>
    <property type="match status" value="1"/>
</dbReference>
<dbReference type="Pfam" id="PF00931">
    <property type="entry name" value="NB-ARC"/>
    <property type="match status" value="1"/>
</dbReference>
<dbReference type="InterPro" id="IPR050905">
    <property type="entry name" value="Plant_NBS-LRR"/>
</dbReference>
<dbReference type="Proteomes" id="UP000515151">
    <property type="component" value="Chromosome 1"/>
</dbReference>
<dbReference type="InterPro" id="IPR042197">
    <property type="entry name" value="Apaf_helical"/>
</dbReference>
<dbReference type="GO" id="GO:0005524">
    <property type="term" value="F:ATP binding"/>
    <property type="evidence" value="ECO:0007669"/>
    <property type="project" value="UniProtKB-KW"/>
</dbReference>
<keyword evidence="6" id="KW-1185">Reference proteome</keyword>
<keyword evidence="3" id="KW-0067">ATP-binding</keyword>
<dbReference type="PANTHER" id="PTHR33463">
    <property type="entry name" value="NB-ARC DOMAIN-CONTAINING PROTEIN-RELATED"/>
    <property type="match status" value="1"/>
</dbReference>
<dbReference type="AlphaFoldDB" id="A0A6P8DU09"/>
<feature type="domain" description="NB-ARC" evidence="5">
    <location>
        <begin position="150"/>
        <end position="316"/>
    </location>
</feature>
<evidence type="ECO:0000259" key="5">
    <source>
        <dbReference type="Pfam" id="PF00931"/>
    </source>
</evidence>
<evidence type="ECO:0000256" key="3">
    <source>
        <dbReference type="ARBA" id="ARBA00022840"/>
    </source>
</evidence>
<dbReference type="Gene3D" id="3.40.50.300">
    <property type="entry name" value="P-loop containing nucleotide triphosphate hydrolases"/>
    <property type="match status" value="1"/>
</dbReference>
<keyword evidence="4" id="KW-0175">Coiled coil</keyword>
<dbReference type="GO" id="GO:0043531">
    <property type="term" value="F:ADP binding"/>
    <property type="evidence" value="ECO:0007669"/>
    <property type="project" value="InterPro"/>
</dbReference>
<evidence type="ECO:0000256" key="2">
    <source>
        <dbReference type="ARBA" id="ARBA00022821"/>
    </source>
</evidence>
<organism evidence="6 7">
    <name type="scientific">Punica granatum</name>
    <name type="common">Pomegranate</name>
    <dbReference type="NCBI Taxonomy" id="22663"/>
    <lineage>
        <taxon>Eukaryota</taxon>
        <taxon>Viridiplantae</taxon>
        <taxon>Streptophyta</taxon>
        <taxon>Embryophyta</taxon>
        <taxon>Tracheophyta</taxon>
        <taxon>Spermatophyta</taxon>
        <taxon>Magnoliopsida</taxon>
        <taxon>eudicotyledons</taxon>
        <taxon>Gunneridae</taxon>
        <taxon>Pentapetalae</taxon>
        <taxon>rosids</taxon>
        <taxon>malvids</taxon>
        <taxon>Myrtales</taxon>
        <taxon>Lythraceae</taxon>
        <taxon>Punica</taxon>
    </lineage>
</organism>
<evidence type="ECO:0000256" key="1">
    <source>
        <dbReference type="ARBA" id="ARBA00022741"/>
    </source>
</evidence>
<dbReference type="Gene3D" id="1.10.8.430">
    <property type="entry name" value="Helical domain of apoptotic protease-activating factors"/>
    <property type="match status" value="1"/>
</dbReference>
<reference evidence="7" key="2">
    <citation type="submission" date="2025-08" db="UniProtKB">
        <authorList>
            <consortium name="RefSeq"/>
        </authorList>
    </citation>
    <scope>IDENTIFICATION</scope>
    <source>
        <tissue evidence="7">Leaf</tissue>
    </source>
</reference>
<dbReference type="InterPro" id="IPR002182">
    <property type="entry name" value="NB-ARC"/>
</dbReference>
<dbReference type="GO" id="GO:0006952">
    <property type="term" value="P:defense response"/>
    <property type="evidence" value="ECO:0007669"/>
    <property type="project" value="UniProtKB-KW"/>
</dbReference>
<keyword evidence="1" id="KW-0547">Nucleotide-binding</keyword>
<dbReference type="PRINTS" id="PR00364">
    <property type="entry name" value="DISEASERSIST"/>
</dbReference>
<reference evidence="6" key="1">
    <citation type="journal article" date="2020" name="Plant Biotechnol. J.">
        <title>The pomegranate (Punica granatum L.) draft genome dissects genetic divergence between soft- and hard-seeded cultivars.</title>
        <authorList>
            <person name="Luo X."/>
            <person name="Li H."/>
            <person name="Wu Z."/>
            <person name="Yao W."/>
            <person name="Zhao P."/>
            <person name="Cao D."/>
            <person name="Yu H."/>
            <person name="Li K."/>
            <person name="Poudel K."/>
            <person name="Zhao D."/>
            <person name="Zhang F."/>
            <person name="Xia X."/>
            <person name="Chen L."/>
            <person name="Wang Q."/>
            <person name="Jing D."/>
            <person name="Cao S."/>
        </authorList>
    </citation>
    <scope>NUCLEOTIDE SEQUENCE [LARGE SCALE GENOMIC DNA]</scope>
    <source>
        <strain evidence="6">cv. Tunisia</strain>
    </source>
</reference>
<accession>A0A6P8DU09</accession>
<protein>
    <submittedName>
        <fullName evidence="7">Probable disease resistance protein At1g61300</fullName>
    </submittedName>
</protein>
<evidence type="ECO:0000313" key="6">
    <source>
        <dbReference type="Proteomes" id="UP000515151"/>
    </source>
</evidence>
<dbReference type="GeneID" id="116207761"/>
<name>A0A6P8DU09_PUNGR</name>